<evidence type="ECO:0000256" key="1">
    <source>
        <dbReference type="ARBA" id="ARBA00023172"/>
    </source>
</evidence>
<keyword evidence="1" id="KW-0233">DNA recombination</keyword>
<dbReference type="SUPFAM" id="SSF56349">
    <property type="entry name" value="DNA breaking-rejoining enzymes"/>
    <property type="match status" value="1"/>
</dbReference>
<dbReference type="InterPro" id="IPR002104">
    <property type="entry name" value="Integrase_catalytic"/>
</dbReference>
<dbReference type="PROSITE" id="PS51898">
    <property type="entry name" value="TYR_RECOMBINASE"/>
    <property type="match status" value="1"/>
</dbReference>
<feature type="domain" description="Tyr recombinase" evidence="2">
    <location>
        <begin position="1"/>
        <end position="132"/>
    </location>
</feature>
<dbReference type="Proteomes" id="UP001225034">
    <property type="component" value="Unassembled WGS sequence"/>
</dbReference>
<dbReference type="Gene3D" id="1.10.443.10">
    <property type="entry name" value="Intergrase catalytic core"/>
    <property type="match status" value="1"/>
</dbReference>
<accession>A0ABT9YPJ3</accession>
<name>A0ABT9YPJ3_9BACI</name>
<keyword evidence="4" id="KW-1185">Reference proteome</keyword>
<proteinExistence type="predicted"/>
<dbReference type="InterPro" id="IPR013762">
    <property type="entry name" value="Integrase-like_cat_sf"/>
</dbReference>
<comment type="caution">
    <text evidence="3">The sequence shown here is derived from an EMBL/GenBank/DDBJ whole genome shotgun (WGS) entry which is preliminary data.</text>
</comment>
<dbReference type="EMBL" id="JAUSUA010000007">
    <property type="protein sequence ID" value="MDQ0208949.1"/>
    <property type="molecule type" value="Genomic_DNA"/>
</dbReference>
<protein>
    <submittedName>
        <fullName evidence="3">Integrase</fullName>
    </submittedName>
</protein>
<organism evidence="3 4">
    <name type="scientific">Alkalicoccobacillus murimartini</name>
    <dbReference type="NCBI Taxonomy" id="171685"/>
    <lineage>
        <taxon>Bacteria</taxon>
        <taxon>Bacillati</taxon>
        <taxon>Bacillota</taxon>
        <taxon>Bacilli</taxon>
        <taxon>Bacillales</taxon>
        <taxon>Bacillaceae</taxon>
        <taxon>Alkalicoccobacillus</taxon>
    </lineage>
</organism>
<dbReference type="Pfam" id="PF00589">
    <property type="entry name" value="Phage_integrase"/>
    <property type="match status" value="1"/>
</dbReference>
<dbReference type="InterPro" id="IPR011010">
    <property type="entry name" value="DNA_brk_join_enz"/>
</dbReference>
<evidence type="ECO:0000259" key="2">
    <source>
        <dbReference type="PROSITE" id="PS51898"/>
    </source>
</evidence>
<evidence type="ECO:0000313" key="3">
    <source>
        <dbReference type="EMBL" id="MDQ0208949.1"/>
    </source>
</evidence>
<dbReference type="CDD" id="cd00397">
    <property type="entry name" value="DNA_BRE_C"/>
    <property type="match status" value="1"/>
</dbReference>
<reference evidence="3 4" key="1">
    <citation type="submission" date="2023-07" db="EMBL/GenBank/DDBJ databases">
        <title>Genomic Encyclopedia of Type Strains, Phase IV (KMG-IV): sequencing the most valuable type-strain genomes for metagenomic binning, comparative biology and taxonomic classification.</title>
        <authorList>
            <person name="Goeker M."/>
        </authorList>
    </citation>
    <scope>NUCLEOTIDE SEQUENCE [LARGE SCALE GENOMIC DNA]</scope>
    <source>
        <strain evidence="3 4">DSM 19154</strain>
    </source>
</reference>
<evidence type="ECO:0000313" key="4">
    <source>
        <dbReference type="Proteomes" id="UP001225034"/>
    </source>
</evidence>
<sequence length="142" mass="16500">MPEHIDFSTKSILVVKPKNHKERYTYFSDKMKRDLKSWVSYYDRFSDSEFLFPTIRGTKQDVTNFERALGKAGKTVNVEIAPHQLRNNFAKRYLLNGGDFATLSRLLGHSSAEVTARAYLDYSDEEVGRKYQKHSPLNNMDI</sequence>
<gene>
    <name evidence="3" type="ORF">J2S05_003773</name>
</gene>